<name>A0A090BW22_9GAMM</name>
<keyword evidence="1" id="KW-0408">Iron</keyword>
<protein>
    <submittedName>
        <fullName evidence="3">FeoA family protein</fullName>
    </submittedName>
</protein>
<dbReference type="PANTHER" id="PTHR43151:SF1">
    <property type="entry name" value="SSR2333 PROTEIN"/>
    <property type="match status" value="1"/>
</dbReference>
<dbReference type="InterPro" id="IPR007167">
    <property type="entry name" value="Fe-transptr_FeoA-like"/>
</dbReference>
<evidence type="ECO:0000313" key="4">
    <source>
        <dbReference type="Proteomes" id="UP000031623"/>
    </source>
</evidence>
<evidence type="ECO:0000313" key="3">
    <source>
        <dbReference type="EMBL" id="BAP57851.1"/>
    </source>
</evidence>
<dbReference type="EMBL" id="AP014633">
    <property type="protein sequence ID" value="BAP57851.1"/>
    <property type="molecule type" value="Genomic_DNA"/>
</dbReference>
<dbReference type="KEGG" id="tig:THII_3554"/>
<feature type="domain" description="Ferrous iron transporter FeoA-like" evidence="2">
    <location>
        <begin position="12"/>
        <end position="83"/>
    </location>
</feature>
<accession>A0A090BW22</accession>
<dbReference type="InterPro" id="IPR038157">
    <property type="entry name" value="FeoA_core_dom"/>
</dbReference>
<organism evidence="3 4">
    <name type="scientific">Thioploca ingrica</name>
    <dbReference type="NCBI Taxonomy" id="40754"/>
    <lineage>
        <taxon>Bacteria</taxon>
        <taxon>Pseudomonadati</taxon>
        <taxon>Pseudomonadota</taxon>
        <taxon>Gammaproteobacteria</taxon>
        <taxon>Thiotrichales</taxon>
        <taxon>Thiotrichaceae</taxon>
        <taxon>Thioploca</taxon>
    </lineage>
</organism>
<dbReference type="Proteomes" id="UP000031623">
    <property type="component" value="Chromosome"/>
</dbReference>
<dbReference type="InterPro" id="IPR008988">
    <property type="entry name" value="Transcriptional_repressor_C"/>
</dbReference>
<proteinExistence type="predicted"/>
<sequence length="89" mass="9420">MLMNSSNTSHVFPLGMASEGEIVKIVSVIGGKNLAKRLMAMGMVEDTQLQILQRQKGTGLVIARGESRLALGAGMANKILVVPVVENLS</sequence>
<keyword evidence="4" id="KW-1185">Reference proteome</keyword>
<dbReference type="Gene3D" id="2.30.30.90">
    <property type="match status" value="1"/>
</dbReference>
<dbReference type="InterPro" id="IPR053184">
    <property type="entry name" value="FeoA-like"/>
</dbReference>
<evidence type="ECO:0000259" key="2">
    <source>
        <dbReference type="SMART" id="SM00899"/>
    </source>
</evidence>
<evidence type="ECO:0000256" key="1">
    <source>
        <dbReference type="ARBA" id="ARBA00023004"/>
    </source>
</evidence>
<dbReference type="SMART" id="SM00899">
    <property type="entry name" value="FeoA"/>
    <property type="match status" value="1"/>
</dbReference>
<dbReference type="SUPFAM" id="SSF50037">
    <property type="entry name" value="C-terminal domain of transcriptional repressors"/>
    <property type="match status" value="1"/>
</dbReference>
<reference evidence="3 4" key="1">
    <citation type="journal article" date="2014" name="ISME J.">
        <title>Ecophysiology of Thioploca ingrica as revealed by the complete genome sequence supplemented with proteomic evidence.</title>
        <authorList>
            <person name="Kojima H."/>
            <person name="Ogura Y."/>
            <person name="Yamamoto N."/>
            <person name="Togashi T."/>
            <person name="Mori H."/>
            <person name="Watanabe T."/>
            <person name="Nemoto F."/>
            <person name="Kurokawa K."/>
            <person name="Hayashi T."/>
            <person name="Fukui M."/>
        </authorList>
    </citation>
    <scope>NUCLEOTIDE SEQUENCE [LARGE SCALE GENOMIC DNA]</scope>
</reference>
<gene>
    <name evidence="3" type="ORF">THII_3554</name>
</gene>
<dbReference type="Pfam" id="PF04023">
    <property type="entry name" value="FeoA"/>
    <property type="match status" value="1"/>
</dbReference>
<dbReference type="AlphaFoldDB" id="A0A090BW22"/>
<dbReference type="STRING" id="40754.THII_3554"/>
<dbReference type="PANTHER" id="PTHR43151">
    <property type="entry name" value="FEOA FAMILY PROTEIN"/>
    <property type="match status" value="1"/>
</dbReference>
<dbReference type="HOGENOM" id="CLU_150646_6_3_6"/>
<dbReference type="GO" id="GO:0046914">
    <property type="term" value="F:transition metal ion binding"/>
    <property type="evidence" value="ECO:0007669"/>
    <property type="project" value="InterPro"/>
</dbReference>